<name>A0A8T4L1V5_9ARCH</name>
<protein>
    <submittedName>
        <fullName evidence="2">Uncharacterized protein</fullName>
    </submittedName>
</protein>
<feature type="region of interest" description="Disordered" evidence="1">
    <location>
        <begin position="47"/>
        <end position="66"/>
    </location>
</feature>
<reference evidence="2" key="2">
    <citation type="submission" date="2021-05" db="EMBL/GenBank/DDBJ databases">
        <title>Protein family content uncovers lineage relationships and bacterial pathway maintenance mechanisms in DPANN archaea.</title>
        <authorList>
            <person name="Castelle C.J."/>
            <person name="Meheust R."/>
            <person name="Jaffe A.L."/>
            <person name="Seitz K."/>
            <person name="Gong X."/>
            <person name="Baker B.J."/>
            <person name="Banfield J.F."/>
        </authorList>
    </citation>
    <scope>NUCLEOTIDE SEQUENCE</scope>
    <source>
        <strain evidence="2">RIFCSPLOWO2_01_FULL_AR10_48_17</strain>
    </source>
</reference>
<comment type="caution">
    <text evidence="2">The sequence shown here is derived from an EMBL/GenBank/DDBJ whole genome shotgun (WGS) entry which is preliminary data.</text>
</comment>
<evidence type="ECO:0000313" key="3">
    <source>
        <dbReference type="Proteomes" id="UP000675968"/>
    </source>
</evidence>
<dbReference type="EMBL" id="JAGVWC010000008">
    <property type="protein sequence ID" value="MBS3061318.1"/>
    <property type="molecule type" value="Genomic_DNA"/>
</dbReference>
<reference evidence="2" key="1">
    <citation type="submission" date="2021-03" db="EMBL/GenBank/DDBJ databases">
        <authorList>
            <person name="Jaffe A."/>
        </authorList>
    </citation>
    <scope>NUCLEOTIDE SEQUENCE</scope>
    <source>
        <strain evidence="2">RIFCSPLOWO2_01_FULL_AR10_48_17</strain>
    </source>
</reference>
<proteinExistence type="predicted"/>
<organism evidence="2 3">
    <name type="scientific">Candidatus Iainarchaeum sp</name>
    <dbReference type="NCBI Taxonomy" id="3101447"/>
    <lineage>
        <taxon>Archaea</taxon>
        <taxon>Candidatus Iainarchaeota</taxon>
        <taxon>Candidatus Iainarchaeia</taxon>
        <taxon>Candidatus Iainarchaeales</taxon>
        <taxon>Candidatus Iainarchaeaceae</taxon>
        <taxon>Candidatus Iainarchaeum</taxon>
    </lineage>
</organism>
<accession>A0A8T4L1V5</accession>
<sequence length="66" mass="7967">MPEVRCAYCGTVKEFRDAIHREESRGDFRKYYHFCDAKHLAKWQEELKRKSEEPSPDAEKENTEIF</sequence>
<dbReference type="Proteomes" id="UP000675968">
    <property type="component" value="Unassembled WGS sequence"/>
</dbReference>
<gene>
    <name evidence="2" type="ORF">J4215_01930</name>
</gene>
<evidence type="ECO:0000313" key="2">
    <source>
        <dbReference type="EMBL" id="MBS3061318.1"/>
    </source>
</evidence>
<evidence type="ECO:0000256" key="1">
    <source>
        <dbReference type="SAM" id="MobiDB-lite"/>
    </source>
</evidence>
<dbReference type="AlphaFoldDB" id="A0A8T4L1V5"/>